<dbReference type="GO" id="GO:0000976">
    <property type="term" value="F:transcription cis-regulatory region binding"/>
    <property type="evidence" value="ECO:0007669"/>
    <property type="project" value="TreeGrafter"/>
</dbReference>
<evidence type="ECO:0000256" key="5">
    <source>
        <dbReference type="ARBA" id="ARBA00023163"/>
    </source>
</evidence>
<dbReference type="SMART" id="SM00862">
    <property type="entry name" value="Trans_reg_C"/>
    <property type="match status" value="1"/>
</dbReference>
<evidence type="ECO:0000256" key="6">
    <source>
        <dbReference type="PROSITE-ProRule" id="PRU00169"/>
    </source>
</evidence>
<proteinExistence type="predicted"/>
<evidence type="ECO:0000259" key="8">
    <source>
        <dbReference type="PROSITE" id="PS50110"/>
    </source>
</evidence>
<dbReference type="KEGG" id="srd:SD10_05805"/>
<dbReference type="AlphaFoldDB" id="A0A0E3V5W2"/>
<dbReference type="PROSITE" id="PS51755">
    <property type="entry name" value="OMPR_PHOB"/>
    <property type="match status" value="1"/>
</dbReference>
<dbReference type="GO" id="GO:0032993">
    <property type="term" value="C:protein-DNA complex"/>
    <property type="evidence" value="ECO:0007669"/>
    <property type="project" value="TreeGrafter"/>
</dbReference>
<feature type="domain" description="OmpR/PhoB-type" evidence="9">
    <location>
        <begin position="124"/>
        <end position="224"/>
    </location>
</feature>
<evidence type="ECO:0000256" key="1">
    <source>
        <dbReference type="ARBA" id="ARBA00022553"/>
    </source>
</evidence>
<dbReference type="SMART" id="SM00448">
    <property type="entry name" value="REC"/>
    <property type="match status" value="1"/>
</dbReference>
<protein>
    <submittedName>
        <fullName evidence="10">Transcriptional regulator</fullName>
    </submittedName>
</protein>
<sequence length="225" mass="25519">MKVLVVEDEQGLAESITEYMVKDGYICETAATFQEAEEKIHLYIYDCVIVDLTLPDGNGFQIIETLKRLIATTGVIIISARNALEDKLKGLEIGSDDYLTKPFHLSELNARVKSLLRRRQFGGHTEIRFREIVVVPHTRNVFVTGQPTPLSRKEYDLLLYFLSNVDVALTKASIAEHLWGDNIDSADSFDMVYSHIKNLRRKLLEKGAADYVQSIYGIGYKFSQP</sequence>
<dbReference type="OrthoDB" id="5343479at2"/>
<evidence type="ECO:0000259" key="9">
    <source>
        <dbReference type="PROSITE" id="PS51755"/>
    </source>
</evidence>
<dbReference type="InterPro" id="IPR036388">
    <property type="entry name" value="WH-like_DNA-bd_sf"/>
</dbReference>
<keyword evidence="5" id="KW-0804">Transcription</keyword>
<organism evidence="10 11">
    <name type="scientific">Spirosoma radiotolerans</name>
    <dbReference type="NCBI Taxonomy" id="1379870"/>
    <lineage>
        <taxon>Bacteria</taxon>
        <taxon>Pseudomonadati</taxon>
        <taxon>Bacteroidota</taxon>
        <taxon>Cytophagia</taxon>
        <taxon>Cytophagales</taxon>
        <taxon>Cytophagaceae</taxon>
        <taxon>Spirosoma</taxon>
    </lineage>
</organism>
<evidence type="ECO:0000313" key="11">
    <source>
        <dbReference type="Proteomes" id="UP000033054"/>
    </source>
</evidence>
<dbReference type="PATRIC" id="fig|1379870.5.peg.1258"/>
<dbReference type="SUPFAM" id="SSF52172">
    <property type="entry name" value="CheY-like"/>
    <property type="match status" value="1"/>
</dbReference>
<dbReference type="Pfam" id="PF00072">
    <property type="entry name" value="Response_reg"/>
    <property type="match status" value="1"/>
</dbReference>
<reference evidence="10 11" key="1">
    <citation type="journal article" date="2014" name="Curr. Microbiol.">
        <title>Spirosoma radiotolerans sp. nov., a gamma-radiation-resistant bacterium isolated from gamma ray-irradiated soil.</title>
        <authorList>
            <person name="Lee J.J."/>
            <person name="Srinivasan S."/>
            <person name="Lim S."/>
            <person name="Joe M."/>
            <person name="Im S."/>
            <person name="Bae S.I."/>
            <person name="Park K.R."/>
            <person name="Han J.H."/>
            <person name="Park S.H."/>
            <person name="Joo B.M."/>
            <person name="Park S.J."/>
            <person name="Kim M.K."/>
        </authorList>
    </citation>
    <scope>NUCLEOTIDE SEQUENCE [LARGE SCALE GENOMIC DNA]</scope>
    <source>
        <strain evidence="10 11">DG5A</strain>
    </source>
</reference>
<feature type="DNA-binding region" description="OmpR/PhoB-type" evidence="7">
    <location>
        <begin position="124"/>
        <end position="224"/>
    </location>
</feature>
<dbReference type="HOGENOM" id="CLU_000445_30_1_10"/>
<dbReference type="InterPro" id="IPR016032">
    <property type="entry name" value="Sig_transdc_resp-reg_C-effctor"/>
</dbReference>
<evidence type="ECO:0000256" key="2">
    <source>
        <dbReference type="ARBA" id="ARBA00023012"/>
    </source>
</evidence>
<accession>A0A0E3V5W2</accession>
<evidence type="ECO:0000256" key="3">
    <source>
        <dbReference type="ARBA" id="ARBA00023015"/>
    </source>
</evidence>
<keyword evidence="4 7" id="KW-0238">DNA-binding</keyword>
<dbReference type="InterPro" id="IPR011006">
    <property type="entry name" value="CheY-like_superfamily"/>
</dbReference>
<dbReference type="InterPro" id="IPR039420">
    <property type="entry name" value="WalR-like"/>
</dbReference>
<dbReference type="RefSeq" id="WP_046376093.1">
    <property type="nucleotide sequence ID" value="NZ_CP010429.1"/>
</dbReference>
<dbReference type="Proteomes" id="UP000033054">
    <property type="component" value="Chromosome"/>
</dbReference>
<dbReference type="GO" id="GO:0006355">
    <property type="term" value="P:regulation of DNA-templated transcription"/>
    <property type="evidence" value="ECO:0007669"/>
    <property type="project" value="InterPro"/>
</dbReference>
<feature type="domain" description="Response regulatory" evidence="8">
    <location>
        <begin position="2"/>
        <end position="116"/>
    </location>
</feature>
<dbReference type="InterPro" id="IPR001789">
    <property type="entry name" value="Sig_transdc_resp-reg_receiver"/>
</dbReference>
<dbReference type="Gene3D" id="3.40.50.2300">
    <property type="match status" value="1"/>
</dbReference>
<name>A0A0E3V5W2_9BACT</name>
<dbReference type="Pfam" id="PF00486">
    <property type="entry name" value="Trans_reg_C"/>
    <property type="match status" value="1"/>
</dbReference>
<dbReference type="EMBL" id="CP010429">
    <property type="protein sequence ID" value="AKD54497.1"/>
    <property type="molecule type" value="Genomic_DNA"/>
</dbReference>
<dbReference type="CDD" id="cd00383">
    <property type="entry name" value="trans_reg_C"/>
    <property type="match status" value="1"/>
</dbReference>
<keyword evidence="2" id="KW-0902">Two-component regulatory system</keyword>
<gene>
    <name evidence="10" type="ORF">SD10_05805</name>
</gene>
<feature type="modified residue" description="4-aspartylphosphate" evidence="6">
    <location>
        <position position="51"/>
    </location>
</feature>
<dbReference type="GO" id="GO:0005829">
    <property type="term" value="C:cytosol"/>
    <property type="evidence" value="ECO:0007669"/>
    <property type="project" value="TreeGrafter"/>
</dbReference>
<evidence type="ECO:0000313" key="10">
    <source>
        <dbReference type="EMBL" id="AKD54497.1"/>
    </source>
</evidence>
<evidence type="ECO:0000256" key="7">
    <source>
        <dbReference type="PROSITE-ProRule" id="PRU01091"/>
    </source>
</evidence>
<dbReference type="GO" id="GO:0000156">
    <property type="term" value="F:phosphorelay response regulator activity"/>
    <property type="evidence" value="ECO:0007669"/>
    <property type="project" value="TreeGrafter"/>
</dbReference>
<dbReference type="PANTHER" id="PTHR48111:SF22">
    <property type="entry name" value="REGULATOR OF RPOS"/>
    <property type="match status" value="1"/>
</dbReference>
<dbReference type="PROSITE" id="PS50110">
    <property type="entry name" value="RESPONSE_REGULATORY"/>
    <property type="match status" value="1"/>
</dbReference>
<dbReference type="InterPro" id="IPR001867">
    <property type="entry name" value="OmpR/PhoB-type_DNA-bd"/>
</dbReference>
<keyword evidence="1 6" id="KW-0597">Phosphoprotein</keyword>
<dbReference type="PANTHER" id="PTHR48111">
    <property type="entry name" value="REGULATOR OF RPOS"/>
    <property type="match status" value="1"/>
</dbReference>
<evidence type="ECO:0000256" key="4">
    <source>
        <dbReference type="ARBA" id="ARBA00023125"/>
    </source>
</evidence>
<dbReference type="Gene3D" id="6.10.250.690">
    <property type="match status" value="1"/>
</dbReference>
<dbReference type="SUPFAM" id="SSF46894">
    <property type="entry name" value="C-terminal effector domain of the bipartite response regulators"/>
    <property type="match status" value="1"/>
</dbReference>
<keyword evidence="3" id="KW-0805">Transcription regulation</keyword>
<keyword evidence="11" id="KW-1185">Reference proteome</keyword>
<dbReference type="Gene3D" id="1.10.10.10">
    <property type="entry name" value="Winged helix-like DNA-binding domain superfamily/Winged helix DNA-binding domain"/>
    <property type="match status" value="1"/>
</dbReference>
<dbReference type="STRING" id="1379870.SD10_05805"/>